<evidence type="ECO:0000259" key="1">
    <source>
        <dbReference type="Pfam" id="PF12697"/>
    </source>
</evidence>
<proteinExistence type="predicted"/>
<dbReference type="AlphaFoldDB" id="A0A6N8G091"/>
<comment type="caution">
    <text evidence="2">The sequence shown here is derived from an EMBL/GenBank/DDBJ whole genome shotgun (WGS) entry which is preliminary data.</text>
</comment>
<dbReference type="PANTHER" id="PTHR37017:SF11">
    <property type="entry name" value="ESTERASE_LIPASE_THIOESTERASE DOMAIN-CONTAINING PROTEIN"/>
    <property type="match status" value="1"/>
</dbReference>
<feature type="domain" description="AB hydrolase-1" evidence="1">
    <location>
        <begin position="4"/>
        <end position="231"/>
    </location>
</feature>
<dbReference type="InterPro" id="IPR000073">
    <property type="entry name" value="AB_hydrolase_1"/>
</dbReference>
<organism evidence="2 3">
    <name type="scientific">Gloeocapsopsis dulcis AAB1 = 1H9</name>
    <dbReference type="NCBI Taxonomy" id="1433147"/>
    <lineage>
        <taxon>Bacteria</taxon>
        <taxon>Bacillati</taxon>
        <taxon>Cyanobacteriota</taxon>
        <taxon>Cyanophyceae</taxon>
        <taxon>Oscillatoriophycideae</taxon>
        <taxon>Chroococcales</taxon>
        <taxon>Chroococcaceae</taxon>
        <taxon>Gloeocapsopsis</taxon>
        <taxon>Gloeocapsopsis dulcis</taxon>
    </lineage>
</organism>
<dbReference type="EMBL" id="NAPY01000049">
    <property type="protein sequence ID" value="MUL38800.1"/>
    <property type="molecule type" value="Genomic_DNA"/>
</dbReference>
<evidence type="ECO:0000313" key="2">
    <source>
        <dbReference type="EMBL" id="MUL38800.1"/>
    </source>
</evidence>
<dbReference type="Pfam" id="PF12697">
    <property type="entry name" value="Abhydrolase_6"/>
    <property type="match status" value="1"/>
</dbReference>
<dbReference type="Gene3D" id="3.40.50.1820">
    <property type="entry name" value="alpha/beta hydrolase"/>
    <property type="match status" value="1"/>
</dbReference>
<accession>A0A6N8G091</accession>
<name>A0A6N8G091_9CHRO</name>
<reference evidence="2 3" key="1">
    <citation type="journal article" date="2019" name="Front. Microbiol.">
        <title>Genomic Features for Desiccation Tolerance and Sugar Biosynthesis in the Extremophile Gloeocapsopsis sp. UTEX B3054.</title>
        <authorList>
            <person name="Urrejola C."/>
            <person name="Alcorta J."/>
            <person name="Salas L."/>
            <person name="Vasquez M."/>
            <person name="Polz M.F."/>
            <person name="Vicuna R."/>
            <person name="Diez B."/>
        </authorList>
    </citation>
    <scope>NUCLEOTIDE SEQUENCE [LARGE SCALE GENOMIC DNA]</scope>
    <source>
        <strain evidence="2 3">1H9</strain>
    </source>
</reference>
<dbReference type="InterPro" id="IPR029058">
    <property type="entry name" value="AB_hydrolase_fold"/>
</dbReference>
<dbReference type="Proteomes" id="UP000441797">
    <property type="component" value="Unassembled WGS sequence"/>
</dbReference>
<keyword evidence="2" id="KW-0378">Hydrolase</keyword>
<dbReference type="InterPro" id="IPR052897">
    <property type="entry name" value="Sec-Metab_Biosynth_Hydrolase"/>
</dbReference>
<sequence length="241" mass="27041">MSTFVLVHGSWHDGFAWNAVIQHLEAKGHQAFAPTIAGHGKGVNKNVNHAQCVQSIIDYIVDKHLTDIVLLGHSFGGSVIAKVAEAISDRIRRLIFFNAFVLNDGESLRDNIPPDSQALFDKLARESDDNTITMPFEIWREVLLNDADLDLAKSSYAQLSPEPYQPFIDKLDLKQFYSLPIPKSYLYCTEDNVLPQGEGGWHPRMSSRLRLFRLVQMPGSHEVMFSNPIGLVEKIIVAGRD</sequence>
<dbReference type="GO" id="GO:0016787">
    <property type="term" value="F:hydrolase activity"/>
    <property type="evidence" value="ECO:0007669"/>
    <property type="project" value="UniProtKB-KW"/>
</dbReference>
<gene>
    <name evidence="2" type="ORF">BWI75_21365</name>
</gene>
<dbReference type="RefSeq" id="WP_105217906.1">
    <property type="nucleotide sequence ID" value="NZ_CAWNSU010000048.1"/>
</dbReference>
<protein>
    <submittedName>
        <fullName evidence="2">Alpha/beta hydrolase</fullName>
    </submittedName>
</protein>
<keyword evidence="3" id="KW-1185">Reference proteome</keyword>
<dbReference type="SUPFAM" id="SSF53474">
    <property type="entry name" value="alpha/beta-Hydrolases"/>
    <property type="match status" value="1"/>
</dbReference>
<dbReference type="OrthoDB" id="53505at2"/>
<dbReference type="PANTHER" id="PTHR37017">
    <property type="entry name" value="AB HYDROLASE-1 DOMAIN-CONTAINING PROTEIN-RELATED"/>
    <property type="match status" value="1"/>
</dbReference>
<evidence type="ECO:0000313" key="3">
    <source>
        <dbReference type="Proteomes" id="UP000441797"/>
    </source>
</evidence>